<dbReference type="Proteomes" id="UP001239626">
    <property type="component" value="Unassembled WGS sequence"/>
</dbReference>
<evidence type="ECO:0000313" key="3">
    <source>
        <dbReference type="Proteomes" id="UP001239626"/>
    </source>
</evidence>
<dbReference type="InterPro" id="IPR039448">
    <property type="entry name" value="Beta_helix"/>
</dbReference>
<dbReference type="Pfam" id="PF13229">
    <property type="entry name" value="Beta_helix"/>
    <property type="match status" value="1"/>
</dbReference>
<reference evidence="2 3" key="1">
    <citation type="submission" date="2023-07" db="EMBL/GenBank/DDBJ databases">
        <title>Sorghum-associated microbial communities from plants grown in Nebraska, USA.</title>
        <authorList>
            <person name="Schachtman D."/>
        </authorList>
    </citation>
    <scope>NUCLEOTIDE SEQUENCE [LARGE SCALE GENOMIC DNA]</scope>
    <source>
        <strain evidence="2 3">BE332</strain>
    </source>
</reference>
<evidence type="ECO:0000313" key="2">
    <source>
        <dbReference type="EMBL" id="MDQ0373853.1"/>
    </source>
</evidence>
<organism evidence="2 3">
    <name type="scientific">Cellulomonas humilata</name>
    <dbReference type="NCBI Taxonomy" id="144055"/>
    <lineage>
        <taxon>Bacteria</taxon>
        <taxon>Bacillati</taxon>
        <taxon>Actinomycetota</taxon>
        <taxon>Actinomycetes</taxon>
        <taxon>Micrococcales</taxon>
        <taxon>Cellulomonadaceae</taxon>
        <taxon>Cellulomonas</taxon>
    </lineage>
</organism>
<accession>A0ABU0EFI3</accession>
<dbReference type="SMART" id="SM00710">
    <property type="entry name" value="PbH1"/>
    <property type="match status" value="6"/>
</dbReference>
<dbReference type="RefSeq" id="WP_307492131.1">
    <property type="nucleotide sequence ID" value="NZ_JAUSVB010000002.1"/>
</dbReference>
<sequence length="286" mass="29707">MTVASAGDSTIKNGTITGWTKGMDTLVNWDDPVGGPVLVDRVSFRDNDTGLDDTGDGGVGANAVTITRSTFTNNRVVAVTAEMARVDINHTIFADNGAGYVGDTGSRGTFTDTRFVSNDRALVVIEAGATVERSTFIDNPNAVVSAGVVSGLIITDSRFTGSEVAVTGRGAILRITGSTLVGNTTAVVAGRFGGTIASNTFRANQTTVAFVTEELWEETVVQDNTFRLNGDGLLLENAHMELVSIGGNDARRNTGWGIYAPGATDLGGNTAKHNGTEPQCVGVVCP</sequence>
<feature type="domain" description="Right handed beta helix" evidence="1">
    <location>
        <begin position="34"/>
        <end position="145"/>
    </location>
</feature>
<protein>
    <recommendedName>
        <fullName evidence="1">Right handed beta helix domain-containing protein</fullName>
    </recommendedName>
</protein>
<comment type="caution">
    <text evidence="2">The sequence shown here is derived from an EMBL/GenBank/DDBJ whole genome shotgun (WGS) entry which is preliminary data.</text>
</comment>
<dbReference type="SUPFAM" id="SSF51126">
    <property type="entry name" value="Pectin lyase-like"/>
    <property type="match status" value="1"/>
</dbReference>
<dbReference type="InterPro" id="IPR006626">
    <property type="entry name" value="PbH1"/>
</dbReference>
<name>A0ABU0EFI3_9CELL</name>
<dbReference type="EMBL" id="JAUSVB010000002">
    <property type="protein sequence ID" value="MDQ0373853.1"/>
    <property type="molecule type" value="Genomic_DNA"/>
</dbReference>
<keyword evidence="3" id="KW-1185">Reference proteome</keyword>
<gene>
    <name evidence="2" type="ORF">J2X26_002164</name>
</gene>
<dbReference type="Gene3D" id="2.160.20.10">
    <property type="entry name" value="Single-stranded right-handed beta-helix, Pectin lyase-like"/>
    <property type="match status" value="1"/>
</dbReference>
<dbReference type="InterPro" id="IPR012334">
    <property type="entry name" value="Pectin_lyas_fold"/>
</dbReference>
<dbReference type="InterPro" id="IPR011050">
    <property type="entry name" value="Pectin_lyase_fold/virulence"/>
</dbReference>
<evidence type="ECO:0000259" key="1">
    <source>
        <dbReference type="Pfam" id="PF13229"/>
    </source>
</evidence>
<proteinExistence type="predicted"/>